<evidence type="ECO:0000256" key="3">
    <source>
        <dbReference type="ARBA" id="ARBA00023125"/>
    </source>
</evidence>
<dbReference type="OrthoDB" id="9803735at2"/>
<keyword evidence="3" id="KW-0238">DNA-binding</keyword>
<comment type="caution">
    <text evidence="6">The sequence shown here is derived from an EMBL/GenBank/DDBJ whole genome shotgun (WGS) entry which is preliminary data.</text>
</comment>
<dbReference type="PRINTS" id="PR00039">
    <property type="entry name" value="HTHLYSR"/>
</dbReference>
<dbReference type="SUPFAM" id="SSF53850">
    <property type="entry name" value="Periplasmic binding protein-like II"/>
    <property type="match status" value="1"/>
</dbReference>
<dbReference type="eggNOG" id="COG0583">
    <property type="taxonomic scope" value="Bacteria"/>
</dbReference>
<dbReference type="STRING" id="1236976.JCM16418_4359"/>
<comment type="similarity">
    <text evidence="1">Belongs to the LysR transcriptional regulatory family.</text>
</comment>
<dbReference type="SUPFAM" id="SSF46785">
    <property type="entry name" value="Winged helix' DNA-binding domain"/>
    <property type="match status" value="1"/>
</dbReference>
<dbReference type="Pfam" id="PF03466">
    <property type="entry name" value="LysR_substrate"/>
    <property type="match status" value="1"/>
</dbReference>
<evidence type="ECO:0000313" key="6">
    <source>
        <dbReference type="EMBL" id="GAF10182.1"/>
    </source>
</evidence>
<dbReference type="InterPro" id="IPR036390">
    <property type="entry name" value="WH_DNA-bd_sf"/>
</dbReference>
<feature type="domain" description="HTH lysR-type" evidence="5">
    <location>
        <begin position="1"/>
        <end position="58"/>
    </location>
</feature>
<sequence length="298" mass="33260">MDLKHLHTFKVVADTRGFTKAAEQLSYAQSSVTTQIQALEEELHTRLFDRLGKQTVLTEAGQKLLPYAIKLLELHDTAVTDLTSSLTIPSGTLTIGAPESLAAFRLPAIIHAFTQRYPQVKLILRPGACRMFRNLISMGDLDLAFVLEPELDETQLHCETLALEQMALIAPPSHPLAALERVDTLDLKDVSLLHTEPGCSYRALLEHHLASQRIYKSSDLEFWSIETIKNCVIAGLGISLLPLVSVRSEIESGKLIRLPWDDSPCRVATQMVYHPDKWMSPALQAFINLTRSEAASWR</sequence>
<dbReference type="PROSITE" id="PS50931">
    <property type="entry name" value="HTH_LYSR"/>
    <property type="match status" value="1"/>
</dbReference>
<dbReference type="EMBL" id="BAVZ01000019">
    <property type="protein sequence ID" value="GAF10182.1"/>
    <property type="molecule type" value="Genomic_DNA"/>
</dbReference>
<dbReference type="FunFam" id="1.10.10.10:FF:000001">
    <property type="entry name" value="LysR family transcriptional regulator"/>
    <property type="match status" value="1"/>
</dbReference>
<evidence type="ECO:0000313" key="7">
    <source>
        <dbReference type="Proteomes" id="UP000019364"/>
    </source>
</evidence>
<accession>W7YP36</accession>
<evidence type="ECO:0000259" key="5">
    <source>
        <dbReference type="PROSITE" id="PS50931"/>
    </source>
</evidence>
<organism evidence="6 7">
    <name type="scientific">Paenibacillus pini JCM 16418</name>
    <dbReference type="NCBI Taxonomy" id="1236976"/>
    <lineage>
        <taxon>Bacteria</taxon>
        <taxon>Bacillati</taxon>
        <taxon>Bacillota</taxon>
        <taxon>Bacilli</taxon>
        <taxon>Bacillales</taxon>
        <taxon>Paenibacillaceae</taxon>
        <taxon>Paenibacillus</taxon>
    </lineage>
</organism>
<dbReference type="CDD" id="cd05466">
    <property type="entry name" value="PBP2_LTTR_substrate"/>
    <property type="match status" value="1"/>
</dbReference>
<dbReference type="Gene3D" id="1.10.10.10">
    <property type="entry name" value="Winged helix-like DNA-binding domain superfamily/Winged helix DNA-binding domain"/>
    <property type="match status" value="1"/>
</dbReference>
<dbReference type="GO" id="GO:0000976">
    <property type="term" value="F:transcription cis-regulatory region binding"/>
    <property type="evidence" value="ECO:0007669"/>
    <property type="project" value="TreeGrafter"/>
</dbReference>
<dbReference type="InterPro" id="IPR036388">
    <property type="entry name" value="WH-like_DNA-bd_sf"/>
</dbReference>
<keyword evidence="2" id="KW-0805">Transcription regulation</keyword>
<evidence type="ECO:0000256" key="4">
    <source>
        <dbReference type="ARBA" id="ARBA00023163"/>
    </source>
</evidence>
<dbReference type="Proteomes" id="UP000019364">
    <property type="component" value="Unassembled WGS sequence"/>
</dbReference>
<protein>
    <recommendedName>
        <fullName evidence="5">HTH lysR-type domain-containing protein</fullName>
    </recommendedName>
</protein>
<reference evidence="6 7" key="1">
    <citation type="journal article" date="2014" name="Genome Announc.">
        <title>Draft Genome Sequence of Paenibacillus pini JCM 16418T, Isolated from the Rhizosphere of Pine Tree.</title>
        <authorList>
            <person name="Yuki M."/>
            <person name="Oshima K."/>
            <person name="Suda W."/>
            <person name="Oshida Y."/>
            <person name="Kitamura K."/>
            <person name="Iida Y."/>
            <person name="Hattori M."/>
            <person name="Ohkuma M."/>
        </authorList>
    </citation>
    <scope>NUCLEOTIDE SEQUENCE [LARGE SCALE GENOMIC DNA]</scope>
    <source>
        <strain evidence="6 7">JCM 16418</strain>
    </source>
</reference>
<dbReference type="AlphaFoldDB" id="W7YP36"/>
<proteinExistence type="inferred from homology"/>
<evidence type="ECO:0000256" key="2">
    <source>
        <dbReference type="ARBA" id="ARBA00023015"/>
    </source>
</evidence>
<keyword evidence="4" id="KW-0804">Transcription</keyword>
<dbReference type="InterPro" id="IPR005119">
    <property type="entry name" value="LysR_subst-bd"/>
</dbReference>
<keyword evidence="7" id="KW-1185">Reference proteome</keyword>
<dbReference type="RefSeq" id="WP_036652379.1">
    <property type="nucleotide sequence ID" value="NZ_BAVZ01000019.1"/>
</dbReference>
<dbReference type="PANTHER" id="PTHR30126:SF100">
    <property type="entry name" value="LYSR-FAMILY TRANSCRIPTIONAL REGULATOR"/>
    <property type="match status" value="1"/>
</dbReference>
<evidence type="ECO:0000256" key="1">
    <source>
        <dbReference type="ARBA" id="ARBA00009437"/>
    </source>
</evidence>
<dbReference type="Gene3D" id="3.40.190.290">
    <property type="match status" value="1"/>
</dbReference>
<dbReference type="GO" id="GO:0003700">
    <property type="term" value="F:DNA-binding transcription factor activity"/>
    <property type="evidence" value="ECO:0007669"/>
    <property type="project" value="InterPro"/>
</dbReference>
<name>W7YP36_9BACL</name>
<dbReference type="PANTHER" id="PTHR30126">
    <property type="entry name" value="HTH-TYPE TRANSCRIPTIONAL REGULATOR"/>
    <property type="match status" value="1"/>
</dbReference>
<dbReference type="InterPro" id="IPR000847">
    <property type="entry name" value="LysR_HTH_N"/>
</dbReference>
<dbReference type="Pfam" id="PF00126">
    <property type="entry name" value="HTH_1"/>
    <property type="match status" value="1"/>
</dbReference>
<gene>
    <name evidence="6" type="ORF">JCM16418_4359</name>
</gene>